<gene>
    <name evidence="3" type="primary">LOC107273207</name>
</gene>
<evidence type="ECO:0000313" key="2">
    <source>
        <dbReference type="Proteomes" id="UP000694920"/>
    </source>
</evidence>
<keyword evidence="2" id="KW-1185">Reference proteome</keyword>
<evidence type="ECO:0000256" key="1">
    <source>
        <dbReference type="SAM" id="Phobius"/>
    </source>
</evidence>
<dbReference type="RefSeq" id="XP_015606636.2">
    <property type="nucleotide sequence ID" value="XM_015751150.2"/>
</dbReference>
<dbReference type="GeneID" id="107273207"/>
<evidence type="ECO:0000313" key="3">
    <source>
        <dbReference type="RefSeq" id="XP_015606636.2"/>
    </source>
</evidence>
<feature type="transmembrane region" description="Helical" evidence="1">
    <location>
        <begin position="174"/>
        <end position="197"/>
    </location>
</feature>
<protein>
    <submittedName>
        <fullName evidence="3">Uncharacterized protein LOC107273207</fullName>
    </submittedName>
</protein>
<organism evidence="2 3">
    <name type="scientific">Cephus cinctus</name>
    <name type="common">Wheat stem sawfly</name>
    <dbReference type="NCBI Taxonomy" id="211228"/>
    <lineage>
        <taxon>Eukaryota</taxon>
        <taxon>Metazoa</taxon>
        <taxon>Ecdysozoa</taxon>
        <taxon>Arthropoda</taxon>
        <taxon>Hexapoda</taxon>
        <taxon>Insecta</taxon>
        <taxon>Pterygota</taxon>
        <taxon>Neoptera</taxon>
        <taxon>Endopterygota</taxon>
        <taxon>Hymenoptera</taxon>
        <taxon>Cephoidea</taxon>
        <taxon>Cephidae</taxon>
        <taxon>Cephus</taxon>
    </lineage>
</organism>
<dbReference type="AlphaFoldDB" id="A0AAJ7FSX2"/>
<name>A0AAJ7FSX2_CEPCN</name>
<feature type="non-terminal residue" evidence="3">
    <location>
        <position position="207"/>
    </location>
</feature>
<reference evidence="3" key="1">
    <citation type="submission" date="2025-08" db="UniProtKB">
        <authorList>
            <consortium name="RefSeq"/>
        </authorList>
    </citation>
    <scope>IDENTIFICATION</scope>
</reference>
<proteinExistence type="predicted"/>
<dbReference type="Proteomes" id="UP000694920">
    <property type="component" value="Unplaced"/>
</dbReference>
<keyword evidence="1" id="KW-0812">Transmembrane</keyword>
<keyword evidence="1" id="KW-1133">Transmembrane helix</keyword>
<sequence length="207" mass="24146">MTYREMQMVLRQEGRKDGPSVDFRPTIEEMAEPVDGRNRHDMYVELYRDGNNAQRFFQHSCRADVLDKPCGFVDRKLRSRDTCKQSLAHTSSSSILPGRYSDLETKNLGKEFLRVSCPKLFARKFVAQDSVTGRRRMVGGTLEQDSERSFFLEPVSYTGVLETPLLSFTNLLHFLYLFLLYFLIALSFILHFPIYLFPHFFSTFIIL</sequence>
<keyword evidence="1" id="KW-0472">Membrane</keyword>
<dbReference type="KEGG" id="ccin:107273207"/>
<accession>A0AAJ7FSX2</accession>